<dbReference type="PANTHER" id="PTHR36156">
    <property type="entry name" value="SLR2101 PROTEIN"/>
    <property type="match status" value="1"/>
</dbReference>
<dbReference type="SUPFAM" id="SSF51182">
    <property type="entry name" value="RmlC-like cupins"/>
    <property type="match status" value="1"/>
</dbReference>
<keyword evidence="3" id="KW-1185">Reference proteome</keyword>
<feature type="domain" description="Cupin type-2" evidence="1">
    <location>
        <begin position="123"/>
        <end position="178"/>
    </location>
</feature>
<dbReference type="Gene3D" id="2.20.70.150">
    <property type="match status" value="1"/>
</dbReference>
<dbReference type="InterPro" id="IPR014710">
    <property type="entry name" value="RmlC-like_jellyroll"/>
</dbReference>
<dbReference type="InterPro" id="IPR011051">
    <property type="entry name" value="RmlC_Cupin_sf"/>
</dbReference>
<gene>
    <name evidence="2" type="ORF">AB0H72_05400</name>
</gene>
<dbReference type="Gene3D" id="2.60.120.10">
    <property type="entry name" value="Jelly Rolls"/>
    <property type="match status" value="1"/>
</dbReference>
<reference evidence="2 3" key="1">
    <citation type="submission" date="2024-06" db="EMBL/GenBank/DDBJ databases">
        <title>The Natural Products Discovery Center: Release of the First 8490 Sequenced Strains for Exploring Actinobacteria Biosynthetic Diversity.</title>
        <authorList>
            <person name="Kalkreuter E."/>
            <person name="Kautsar S.A."/>
            <person name="Yang D."/>
            <person name="Bader C.D."/>
            <person name="Teijaro C.N."/>
            <person name="Fluegel L."/>
            <person name="Davis C.M."/>
            <person name="Simpson J.R."/>
            <person name="Lauterbach L."/>
            <person name="Steele A.D."/>
            <person name="Gui C."/>
            <person name="Meng S."/>
            <person name="Li G."/>
            <person name="Viehrig K."/>
            <person name="Ye F."/>
            <person name="Su P."/>
            <person name="Kiefer A.F."/>
            <person name="Nichols A."/>
            <person name="Cepeda A.J."/>
            <person name="Yan W."/>
            <person name="Fan B."/>
            <person name="Jiang Y."/>
            <person name="Adhikari A."/>
            <person name="Zheng C.-J."/>
            <person name="Schuster L."/>
            <person name="Cowan T.M."/>
            <person name="Smanski M.J."/>
            <person name="Chevrette M.G."/>
            <person name="De Carvalho L.P.S."/>
            <person name="Shen B."/>
        </authorList>
    </citation>
    <scope>NUCLEOTIDE SEQUENCE [LARGE SCALE GENOMIC DNA]</scope>
    <source>
        <strain evidence="2 3">NPDC050671</strain>
    </source>
</reference>
<dbReference type="RefSeq" id="WP_357974075.1">
    <property type="nucleotide sequence ID" value="NZ_JBFAIH010000002.1"/>
</dbReference>
<evidence type="ECO:0000313" key="3">
    <source>
        <dbReference type="Proteomes" id="UP001551658"/>
    </source>
</evidence>
<accession>A0ABV3F3A7</accession>
<comment type="caution">
    <text evidence="2">The sequence shown here is derived from an EMBL/GenBank/DDBJ whole genome shotgun (WGS) entry which is preliminary data.</text>
</comment>
<dbReference type="Proteomes" id="UP001551658">
    <property type="component" value="Unassembled WGS sequence"/>
</dbReference>
<proteinExistence type="predicted"/>
<organism evidence="2 3">
    <name type="scientific">Nocardia fusca</name>
    <dbReference type="NCBI Taxonomy" id="941183"/>
    <lineage>
        <taxon>Bacteria</taxon>
        <taxon>Bacillati</taxon>
        <taxon>Actinomycetota</taxon>
        <taxon>Actinomycetes</taxon>
        <taxon>Mycobacteriales</taxon>
        <taxon>Nocardiaceae</taxon>
        <taxon>Nocardia</taxon>
    </lineage>
</organism>
<dbReference type="CDD" id="cd02231">
    <property type="entry name" value="cupin_BLL6423-like"/>
    <property type="match status" value="1"/>
</dbReference>
<name>A0ABV3F3A7_9NOCA</name>
<protein>
    <submittedName>
        <fullName evidence="2">Cupin domain-containing protein</fullName>
    </submittedName>
</protein>
<dbReference type="PANTHER" id="PTHR36156:SF2">
    <property type="entry name" value="CUPIN TYPE-2 DOMAIN-CONTAINING PROTEIN"/>
    <property type="match status" value="1"/>
</dbReference>
<dbReference type="InterPro" id="IPR013096">
    <property type="entry name" value="Cupin_2"/>
</dbReference>
<sequence length="191" mass="20932">MTDNHVVQPVRRIVTGHDEHGRSIIVSDGPCPNIFVSDDVQGFGASVAWLTEPGDISNAGNDDAATAETQVPMYPKAGGTIFRVATFPPDTAYSDTAATTMFSEFGGEHARAAAAEDSRHFWFHRTDSLDYGIVLEGEIWLMTDEGERLMKTGDVVVQRGTSHSWSNRSEKPCRMAFILIGSLPLFEETRP</sequence>
<evidence type="ECO:0000313" key="2">
    <source>
        <dbReference type="EMBL" id="MEV0362123.1"/>
    </source>
</evidence>
<dbReference type="EMBL" id="JBFAIH010000002">
    <property type="protein sequence ID" value="MEV0362123.1"/>
    <property type="molecule type" value="Genomic_DNA"/>
</dbReference>
<evidence type="ECO:0000259" key="1">
    <source>
        <dbReference type="Pfam" id="PF07883"/>
    </source>
</evidence>
<dbReference type="InterPro" id="IPR047142">
    <property type="entry name" value="OryJ/VirC-like"/>
</dbReference>
<dbReference type="Pfam" id="PF07883">
    <property type="entry name" value="Cupin_2"/>
    <property type="match status" value="1"/>
</dbReference>